<evidence type="ECO:0000313" key="1">
    <source>
        <dbReference type="Proteomes" id="UP000887574"/>
    </source>
</evidence>
<dbReference type="Proteomes" id="UP000887574">
    <property type="component" value="Unplaced"/>
</dbReference>
<reference evidence="2" key="1">
    <citation type="submission" date="2022-11" db="UniProtKB">
        <authorList>
            <consortium name="WormBaseParasite"/>
        </authorList>
    </citation>
    <scope>IDENTIFICATION</scope>
</reference>
<protein>
    <submittedName>
        <fullName evidence="2">Uncharacterized protein</fullName>
    </submittedName>
</protein>
<dbReference type="WBParaSite" id="jg11316">
    <property type="protein sequence ID" value="jg11316"/>
    <property type="gene ID" value="jg11316"/>
</dbReference>
<accession>A0A915CQ10</accession>
<organism evidence="1 2">
    <name type="scientific">Ditylenchus dipsaci</name>
    <dbReference type="NCBI Taxonomy" id="166011"/>
    <lineage>
        <taxon>Eukaryota</taxon>
        <taxon>Metazoa</taxon>
        <taxon>Ecdysozoa</taxon>
        <taxon>Nematoda</taxon>
        <taxon>Chromadorea</taxon>
        <taxon>Rhabditida</taxon>
        <taxon>Tylenchina</taxon>
        <taxon>Tylenchomorpha</taxon>
        <taxon>Sphaerularioidea</taxon>
        <taxon>Anguinidae</taxon>
        <taxon>Anguininae</taxon>
        <taxon>Ditylenchus</taxon>
    </lineage>
</organism>
<dbReference type="AlphaFoldDB" id="A0A915CQ10"/>
<evidence type="ECO:0000313" key="2">
    <source>
        <dbReference type="WBParaSite" id="jg11316"/>
    </source>
</evidence>
<name>A0A915CQ10_9BILA</name>
<proteinExistence type="predicted"/>
<sequence length="70" mass="7890">MTALDWATPTAPFLALTLPSDQHPVFGSNLISCSRVCECLLVYPQPSFLFCYYSSEKINFLLQAILFIRS</sequence>
<keyword evidence="1" id="KW-1185">Reference proteome</keyword>